<name>A0A9P6YJU1_RHIOR</name>
<dbReference type="EMBL" id="JAANIT010000211">
    <property type="protein sequence ID" value="KAG1550439.1"/>
    <property type="molecule type" value="Genomic_DNA"/>
</dbReference>
<dbReference type="Proteomes" id="UP000717996">
    <property type="component" value="Unassembled WGS sequence"/>
</dbReference>
<accession>A0A9P6YJU1</accession>
<comment type="caution">
    <text evidence="1">The sequence shown here is derived from an EMBL/GenBank/DDBJ whole genome shotgun (WGS) entry which is preliminary data.</text>
</comment>
<organism evidence="1 2">
    <name type="scientific">Rhizopus oryzae</name>
    <name type="common">Mucormycosis agent</name>
    <name type="synonym">Rhizopus arrhizus var. delemar</name>
    <dbReference type="NCBI Taxonomy" id="64495"/>
    <lineage>
        <taxon>Eukaryota</taxon>
        <taxon>Fungi</taxon>
        <taxon>Fungi incertae sedis</taxon>
        <taxon>Mucoromycota</taxon>
        <taxon>Mucoromycotina</taxon>
        <taxon>Mucoromycetes</taxon>
        <taxon>Mucorales</taxon>
        <taxon>Mucorineae</taxon>
        <taxon>Rhizopodaceae</taxon>
        <taxon>Rhizopus</taxon>
    </lineage>
</organism>
<gene>
    <name evidence="1" type="ORF">G6F51_002456</name>
</gene>
<evidence type="ECO:0000313" key="1">
    <source>
        <dbReference type="EMBL" id="KAG1550439.1"/>
    </source>
</evidence>
<protein>
    <submittedName>
        <fullName evidence="1">Uncharacterized protein</fullName>
    </submittedName>
</protein>
<sequence>MICLVEKRKFIDDNKKVKEVSNKDYLKDNATASSINTIKFVLTGFADTCCIAAIDTKPCTDYERTWWVRHVVSIFQTSANQTGTLSFDWCEVGATHQALEGMNDFFKKGNPWYADGLAYDINYGERVVLEGLSGQNKANVNKIVDDILKQLSSPMAMLKSIANSHLNASFIYHEVRATEVLTKFAQRNNWLKFFEIICYLFIGLKEQEVNYKTLKDEEQGATVVLLQYSVHAKLHKNSSNFSLH</sequence>
<reference evidence="1" key="1">
    <citation type="journal article" date="2020" name="Microb. Genom.">
        <title>Genetic diversity of clinical and environmental Mucorales isolates obtained from an investigation of mucormycosis cases among solid organ transplant recipients.</title>
        <authorList>
            <person name="Nguyen M.H."/>
            <person name="Kaul D."/>
            <person name="Muto C."/>
            <person name="Cheng S.J."/>
            <person name="Richter R.A."/>
            <person name="Bruno V.M."/>
            <person name="Liu G."/>
            <person name="Beyhan S."/>
            <person name="Sundermann A.J."/>
            <person name="Mounaud S."/>
            <person name="Pasculle A.W."/>
            <person name="Nierman W.C."/>
            <person name="Driscoll E."/>
            <person name="Cumbie R."/>
            <person name="Clancy C.J."/>
            <person name="Dupont C.L."/>
        </authorList>
    </citation>
    <scope>NUCLEOTIDE SEQUENCE</scope>
    <source>
        <strain evidence="1">GL16</strain>
    </source>
</reference>
<proteinExistence type="predicted"/>
<evidence type="ECO:0000313" key="2">
    <source>
        <dbReference type="Proteomes" id="UP000717996"/>
    </source>
</evidence>
<dbReference type="AlphaFoldDB" id="A0A9P6YJU1"/>